<dbReference type="InterPro" id="IPR050266">
    <property type="entry name" value="AB_hydrolase_sf"/>
</dbReference>
<reference evidence="2" key="1">
    <citation type="journal article" date="2014" name="Int. J. Syst. Evol. Microbiol.">
        <title>Complete genome sequence of Corynebacterium casei LMG S-19264T (=DSM 44701T), isolated from a smear-ripened cheese.</title>
        <authorList>
            <consortium name="US DOE Joint Genome Institute (JGI-PGF)"/>
            <person name="Walter F."/>
            <person name="Albersmeier A."/>
            <person name="Kalinowski J."/>
            <person name="Ruckert C."/>
        </authorList>
    </citation>
    <scope>NUCLEOTIDE SEQUENCE</scope>
    <source>
        <strain evidence="2">CGMCC 1.15478</strain>
    </source>
</reference>
<proteinExistence type="predicted"/>
<keyword evidence="3" id="KW-1185">Reference proteome</keyword>
<keyword evidence="2" id="KW-0378">Hydrolase</keyword>
<dbReference type="Pfam" id="PF12697">
    <property type="entry name" value="Abhydrolase_6"/>
    <property type="match status" value="1"/>
</dbReference>
<evidence type="ECO:0000259" key="1">
    <source>
        <dbReference type="Pfam" id="PF12697"/>
    </source>
</evidence>
<name>A0A916XJM5_9ACTN</name>
<gene>
    <name evidence="2" type="ORF">GCM10011410_30730</name>
</gene>
<dbReference type="GO" id="GO:0016020">
    <property type="term" value="C:membrane"/>
    <property type="evidence" value="ECO:0007669"/>
    <property type="project" value="TreeGrafter"/>
</dbReference>
<dbReference type="PANTHER" id="PTHR43798:SF5">
    <property type="entry name" value="MONOACYLGLYCEROL LIPASE ABHD6"/>
    <property type="match status" value="1"/>
</dbReference>
<dbReference type="PRINTS" id="PR00111">
    <property type="entry name" value="ABHYDROLASE"/>
</dbReference>
<organism evidence="2 3">
    <name type="scientific">Hoyosella rhizosphaerae</name>
    <dbReference type="NCBI Taxonomy" id="1755582"/>
    <lineage>
        <taxon>Bacteria</taxon>
        <taxon>Bacillati</taxon>
        <taxon>Actinomycetota</taxon>
        <taxon>Actinomycetes</taxon>
        <taxon>Mycobacteriales</taxon>
        <taxon>Hoyosellaceae</taxon>
        <taxon>Hoyosella</taxon>
    </lineage>
</organism>
<dbReference type="RefSeq" id="WP_188677195.1">
    <property type="nucleotide sequence ID" value="NZ_BMJH01000004.1"/>
</dbReference>
<reference evidence="2" key="2">
    <citation type="submission" date="2020-09" db="EMBL/GenBank/DDBJ databases">
        <authorList>
            <person name="Sun Q."/>
            <person name="Zhou Y."/>
        </authorList>
    </citation>
    <scope>NUCLEOTIDE SEQUENCE</scope>
    <source>
        <strain evidence="2">CGMCC 1.15478</strain>
    </source>
</reference>
<evidence type="ECO:0000313" key="3">
    <source>
        <dbReference type="Proteomes" id="UP000641514"/>
    </source>
</evidence>
<dbReference type="Gene3D" id="3.40.50.1820">
    <property type="entry name" value="alpha/beta hydrolase"/>
    <property type="match status" value="1"/>
</dbReference>
<dbReference type="AlphaFoldDB" id="A0A916XJM5"/>
<dbReference type="PANTHER" id="PTHR43798">
    <property type="entry name" value="MONOACYLGLYCEROL LIPASE"/>
    <property type="match status" value="1"/>
</dbReference>
<feature type="domain" description="AB hydrolase-1" evidence="1">
    <location>
        <begin position="18"/>
        <end position="257"/>
    </location>
</feature>
<evidence type="ECO:0000313" key="2">
    <source>
        <dbReference type="EMBL" id="GGC75265.1"/>
    </source>
</evidence>
<dbReference type="Proteomes" id="UP000641514">
    <property type="component" value="Unassembled WGS sequence"/>
</dbReference>
<dbReference type="EMBL" id="BMJH01000004">
    <property type="protein sequence ID" value="GGC75265.1"/>
    <property type="molecule type" value="Genomic_DNA"/>
</dbReference>
<dbReference type="GO" id="GO:0046464">
    <property type="term" value="P:acylglycerol catabolic process"/>
    <property type="evidence" value="ECO:0007669"/>
    <property type="project" value="TreeGrafter"/>
</dbReference>
<dbReference type="InterPro" id="IPR029058">
    <property type="entry name" value="AB_hydrolase_fold"/>
</dbReference>
<dbReference type="GO" id="GO:0047372">
    <property type="term" value="F:monoacylglycerol lipase activity"/>
    <property type="evidence" value="ECO:0007669"/>
    <property type="project" value="TreeGrafter"/>
</dbReference>
<dbReference type="InterPro" id="IPR000073">
    <property type="entry name" value="AB_hydrolase_1"/>
</dbReference>
<dbReference type="SUPFAM" id="SSF53474">
    <property type="entry name" value="alpha/beta-Hydrolases"/>
    <property type="match status" value="1"/>
</dbReference>
<accession>A0A916XJM5</accession>
<comment type="caution">
    <text evidence="2">The sequence shown here is derived from an EMBL/GenBank/DDBJ whole genome shotgun (WGS) entry which is preliminary data.</text>
</comment>
<protein>
    <submittedName>
        <fullName evidence="2">Hydrolase</fullName>
    </submittedName>
</protein>
<sequence>MSANAPLHVERRGTGKPLLLVHGLGGSWESWLPVVAGLEKSRELIMIDLPGFGNSAPLDGEVTIAALADAVEKFLRSEGLTKIDTVGSSMGARIVLELARRGVGGDTVALDPGGFWSPGELRFFSLSLKASLPLVLGLQPALPTILGNPVGRTALLVQFSAAPWKLPKDVAVREMRGFAKATALNETLNALVNGPLQEGAPAGTTPGRVTIGWGRQDRVTLPSQAARAQEKFPDAEIYWFEKCGHFPMWDQPEETVDLILRRT</sequence>